<feature type="compositionally biased region" description="Polar residues" evidence="1">
    <location>
        <begin position="188"/>
        <end position="201"/>
    </location>
</feature>
<organism evidence="2">
    <name type="scientific">Mytilinidion resinicola</name>
    <dbReference type="NCBI Taxonomy" id="574789"/>
    <lineage>
        <taxon>Eukaryota</taxon>
        <taxon>Fungi</taxon>
        <taxon>Dikarya</taxon>
        <taxon>Ascomycota</taxon>
        <taxon>Pezizomycotina</taxon>
        <taxon>Dothideomycetes</taxon>
        <taxon>Pleosporomycetidae</taxon>
        <taxon>Mytilinidiales</taxon>
        <taxon>Mytilinidiaceae</taxon>
        <taxon>Mytilinidion</taxon>
    </lineage>
</organism>
<feature type="compositionally biased region" description="Basic and acidic residues" evidence="1">
    <location>
        <begin position="69"/>
        <end position="80"/>
    </location>
</feature>
<sequence>MAAQSRCEFQCRRAGCEAGRRLRAGSQVVQTPLHGIRAARLRVQKRQAAAISKQDPGRAMRPKQLQQQSRERSVGLDDGYARRRPAPLKAVVARIGVSPAGERMLGTVVSGGAGGVALVAGFHPGGMLGPLETRWRHAGGHAATVRQQFDKQHSQLACSHSPAIASRDLGMSLSSHQHQAQLPHGLPQPQTSAALPPTLTSEAHRDSRPASSACRRGVLLDVRGPAEVTTAGTAASTTSSESPSAHGAATRFDAAGDSRWVASCLVAVSRLDDCCAPGEGARWRMRRCGAGSDPCAQIGRNSAVASLAPSLVVGGSGCCSGVARADACRSRRGAFGRHGRRDGEANGAVVWTATTYHYSCYWRQVCGSVAVCSGSGGINVAAWEAVPQQTTVTVPVERLACASQPTASSFGTSSPALHSHWGWLHGRLAMGGVLGMGIYEWYEIRLAPSRGISELAGLRLAQQWTSTS</sequence>
<keyword evidence="3" id="KW-1185">Reference proteome</keyword>
<feature type="region of interest" description="Disordered" evidence="1">
    <location>
        <begin position="228"/>
        <end position="249"/>
    </location>
</feature>
<dbReference type="RefSeq" id="XP_033568987.1">
    <property type="nucleotide sequence ID" value="XM_033726322.1"/>
</dbReference>
<gene>
    <name evidence="2 4" type="ORF">BDZ99DRAFT_527969</name>
</gene>
<evidence type="ECO:0000313" key="3">
    <source>
        <dbReference type="Proteomes" id="UP000504636"/>
    </source>
</evidence>
<feature type="region of interest" description="Disordered" evidence="1">
    <location>
        <begin position="173"/>
        <end position="216"/>
    </location>
</feature>
<reference evidence="4" key="2">
    <citation type="submission" date="2020-04" db="EMBL/GenBank/DDBJ databases">
        <authorList>
            <consortium name="NCBI Genome Project"/>
        </authorList>
    </citation>
    <scope>NUCLEOTIDE SEQUENCE</scope>
    <source>
        <strain evidence="4">CBS 304.34</strain>
    </source>
</reference>
<reference evidence="2 4" key="1">
    <citation type="journal article" date="2020" name="Stud. Mycol.">
        <title>101 Dothideomycetes genomes: a test case for predicting lifestyles and emergence of pathogens.</title>
        <authorList>
            <person name="Haridas S."/>
            <person name="Albert R."/>
            <person name="Binder M."/>
            <person name="Bloem J."/>
            <person name="Labutti K."/>
            <person name="Salamov A."/>
            <person name="Andreopoulos B."/>
            <person name="Baker S."/>
            <person name="Barry K."/>
            <person name="Bills G."/>
            <person name="Bluhm B."/>
            <person name="Cannon C."/>
            <person name="Castanera R."/>
            <person name="Culley D."/>
            <person name="Daum C."/>
            <person name="Ezra D."/>
            <person name="Gonzalez J."/>
            <person name="Henrissat B."/>
            <person name="Kuo A."/>
            <person name="Liang C."/>
            <person name="Lipzen A."/>
            <person name="Lutzoni F."/>
            <person name="Magnuson J."/>
            <person name="Mondo S."/>
            <person name="Nolan M."/>
            <person name="Ohm R."/>
            <person name="Pangilinan J."/>
            <person name="Park H.-J."/>
            <person name="Ramirez L."/>
            <person name="Alfaro M."/>
            <person name="Sun H."/>
            <person name="Tritt A."/>
            <person name="Yoshinaga Y."/>
            <person name="Zwiers L.-H."/>
            <person name="Turgeon B."/>
            <person name="Goodwin S."/>
            <person name="Spatafora J."/>
            <person name="Crous P."/>
            <person name="Grigoriev I."/>
        </authorList>
    </citation>
    <scope>NUCLEOTIDE SEQUENCE</scope>
    <source>
        <strain evidence="2 4">CBS 304.34</strain>
    </source>
</reference>
<feature type="region of interest" description="Disordered" evidence="1">
    <location>
        <begin position="48"/>
        <end position="80"/>
    </location>
</feature>
<protein>
    <submittedName>
        <fullName evidence="2 4">Uncharacterized protein</fullName>
    </submittedName>
</protein>
<dbReference type="AlphaFoldDB" id="A0A6A6Y0H8"/>
<evidence type="ECO:0000313" key="4">
    <source>
        <dbReference type="RefSeq" id="XP_033568987.1"/>
    </source>
</evidence>
<proteinExistence type="predicted"/>
<dbReference type="EMBL" id="MU003726">
    <property type="protein sequence ID" value="KAF2802023.1"/>
    <property type="molecule type" value="Genomic_DNA"/>
</dbReference>
<evidence type="ECO:0000256" key="1">
    <source>
        <dbReference type="SAM" id="MobiDB-lite"/>
    </source>
</evidence>
<name>A0A6A6Y0H8_9PEZI</name>
<accession>A0A6A6Y0H8</accession>
<reference evidence="4" key="3">
    <citation type="submission" date="2025-04" db="UniProtKB">
        <authorList>
            <consortium name="RefSeq"/>
        </authorList>
    </citation>
    <scope>IDENTIFICATION</scope>
    <source>
        <strain evidence="4">CBS 304.34</strain>
    </source>
</reference>
<dbReference type="GeneID" id="54467215"/>
<evidence type="ECO:0000313" key="2">
    <source>
        <dbReference type="EMBL" id="KAF2802023.1"/>
    </source>
</evidence>
<dbReference type="Proteomes" id="UP000504636">
    <property type="component" value="Unplaced"/>
</dbReference>
<feature type="compositionally biased region" description="Low complexity" evidence="1">
    <location>
        <begin position="228"/>
        <end position="245"/>
    </location>
</feature>